<dbReference type="AlphaFoldDB" id="A0A366DLZ6"/>
<evidence type="ECO:0000313" key="9">
    <source>
        <dbReference type="Proteomes" id="UP000252586"/>
    </source>
</evidence>
<dbReference type="PROSITE" id="PS00107">
    <property type="entry name" value="PROTEIN_KINASE_ATP"/>
    <property type="match status" value="1"/>
</dbReference>
<dbReference type="GO" id="GO:0004674">
    <property type="term" value="F:protein serine/threonine kinase activity"/>
    <property type="evidence" value="ECO:0007669"/>
    <property type="project" value="UniProtKB-KW"/>
</dbReference>
<dbReference type="PANTHER" id="PTHR43289:SF34">
    <property type="entry name" value="SERINE_THREONINE-PROTEIN KINASE YBDM-RELATED"/>
    <property type="match status" value="1"/>
</dbReference>
<keyword evidence="2 5" id="KW-0547">Nucleotide-binding</keyword>
<dbReference type="RefSeq" id="WP_067511340.1">
    <property type="nucleotide sequence ID" value="NZ_CP107943.1"/>
</dbReference>
<dbReference type="SMART" id="SM00220">
    <property type="entry name" value="S_TKc"/>
    <property type="match status" value="1"/>
</dbReference>
<feature type="domain" description="Protein kinase" evidence="7">
    <location>
        <begin position="15"/>
        <end position="273"/>
    </location>
</feature>
<keyword evidence="6" id="KW-1133">Transmembrane helix</keyword>
<proteinExistence type="predicted"/>
<keyword evidence="1" id="KW-0808">Transferase</keyword>
<evidence type="ECO:0000256" key="1">
    <source>
        <dbReference type="ARBA" id="ARBA00022679"/>
    </source>
</evidence>
<dbReference type="STRING" id="1210090.GCA_001613185_04671"/>
<comment type="caution">
    <text evidence="8">The sequence shown here is derived from an EMBL/GenBank/DDBJ whole genome shotgun (WGS) entry which is preliminary data.</text>
</comment>
<evidence type="ECO:0000256" key="4">
    <source>
        <dbReference type="ARBA" id="ARBA00022840"/>
    </source>
</evidence>
<evidence type="ECO:0000256" key="2">
    <source>
        <dbReference type="ARBA" id="ARBA00022741"/>
    </source>
</evidence>
<feature type="binding site" evidence="5">
    <location>
        <position position="43"/>
    </location>
    <ligand>
        <name>ATP</name>
        <dbReference type="ChEBI" id="CHEBI:30616"/>
    </ligand>
</feature>
<keyword evidence="9" id="KW-1185">Reference proteome</keyword>
<dbReference type="InterPro" id="IPR011009">
    <property type="entry name" value="Kinase-like_dom_sf"/>
</dbReference>
<name>A0A366DLZ6_9NOCA</name>
<dbReference type="SUPFAM" id="SSF56112">
    <property type="entry name" value="Protein kinase-like (PK-like)"/>
    <property type="match status" value="1"/>
</dbReference>
<dbReference type="InterPro" id="IPR017441">
    <property type="entry name" value="Protein_kinase_ATP_BS"/>
</dbReference>
<keyword evidence="3 8" id="KW-0418">Kinase</keyword>
<evidence type="ECO:0000313" key="8">
    <source>
        <dbReference type="EMBL" id="RBO90324.1"/>
    </source>
</evidence>
<evidence type="ECO:0000256" key="3">
    <source>
        <dbReference type="ARBA" id="ARBA00022777"/>
    </source>
</evidence>
<keyword evidence="8" id="KW-0723">Serine/threonine-protein kinase</keyword>
<accession>A0A366DLZ6</accession>
<keyword evidence="6" id="KW-0812">Transmembrane</keyword>
<keyword evidence="6" id="KW-0472">Membrane</keyword>
<dbReference type="InterPro" id="IPR008271">
    <property type="entry name" value="Ser/Thr_kinase_AS"/>
</dbReference>
<keyword evidence="4 5" id="KW-0067">ATP-binding</keyword>
<dbReference type="InterPro" id="IPR000719">
    <property type="entry name" value="Prot_kinase_dom"/>
</dbReference>
<sequence>MKPLAPGEPDRLGRYQAIAVIGKGGMGRVLLGRAPEGRLVAIKQIHAHLTGSDEFRDRFRREVLASQQVTGAYTAGVVDFDTEAESPWLASEYIAGPSLQDAIEQFGRLSIGGLKLLTSGLAMALIEIHRTGMVHRDLKPSNVLLTDAGPRVIDFGIARAMADDARLTATGTVIGSPAYMSPEQAECRPLTPAADVFSVGAIIAMAASGISPFHGVSTPQVLYNVLYAAPDLSAVPAPLRAVVGACLAKDPAQRPTPEELLEVAGGIDAEPMWPVRVRRRIAEVAEEANRWATGGGAPAAPDSAPGWRERVREPRIRVVLAAALVAVLALGAGLVWGSGVDGHAVPMADPALDLTAEEASLLDSCALLMPDVLGELGEPTGEIVRSGTDCRTSYTGPDGRGIGYDLWVGIGPQETLATYDPMGTAIGWMPVLGRQESARMCDRAVIAQNGIPLSLWMRTDAKEGDACPQAERALAAVVGRLAVNPPLLDVPADSVLRIDPCSVLDPATDLAAVGDPAKRMPATPRSCTVSGREWGMDLRLVEKVRPDAESGRRAPGHSTREIDGRTVYLEELPYRCYVTVMIRPTRQNLAEVAHLDFYHQPRFSSAGMCDRALLVMSSVLPKLPTT</sequence>
<dbReference type="GO" id="GO:0005524">
    <property type="term" value="F:ATP binding"/>
    <property type="evidence" value="ECO:0007669"/>
    <property type="project" value="UniProtKB-UniRule"/>
</dbReference>
<dbReference type="Gene3D" id="3.30.200.20">
    <property type="entry name" value="Phosphorylase Kinase, domain 1"/>
    <property type="match status" value="1"/>
</dbReference>
<reference evidence="8 9" key="1">
    <citation type="submission" date="2018-06" db="EMBL/GenBank/DDBJ databases">
        <title>Genomic Encyclopedia of Type Strains, Phase IV (KMG-IV): sequencing the most valuable type-strain genomes for metagenomic binning, comparative biology and taxonomic classification.</title>
        <authorList>
            <person name="Goeker M."/>
        </authorList>
    </citation>
    <scope>NUCLEOTIDE SEQUENCE [LARGE SCALE GENOMIC DNA]</scope>
    <source>
        <strain evidence="8 9">DSM 44599</strain>
    </source>
</reference>
<dbReference type="PROSITE" id="PS50011">
    <property type="entry name" value="PROTEIN_KINASE_DOM"/>
    <property type="match status" value="1"/>
</dbReference>
<protein>
    <submittedName>
        <fullName evidence="8">Serine/threonine protein kinase</fullName>
    </submittedName>
</protein>
<dbReference type="EMBL" id="QNRE01000006">
    <property type="protein sequence ID" value="RBO90324.1"/>
    <property type="molecule type" value="Genomic_DNA"/>
</dbReference>
<evidence type="ECO:0000256" key="5">
    <source>
        <dbReference type="PROSITE-ProRule" id="PRU10141"/>
    </source>
</evidence>
<dbReference type="PANTHER" id="PTHR43289">
    <property type="entry name" value="MITOGEN-ACTIVATED PROTEIN KINASE KINASE KINASE 20-RELATED"/>
    <property type="match status" value="1"/>
</dbReference>
<dbReference type="Gene3D" id="1.10.510.10">
    <property type="entry name" value="Transferase(Phosphotransferase) domain 1"/>
    <property type="match status" value="1"/>
</dbReference>
<dbReference type="Pfam" id="PF00069">
    <property type="entry name" value="Pkinase"/>
    <property type="match status" value="1"/>
</dbReference>
<evidence type="ECO:0000256" key="6">
    <source>
        <dbReference type="SAM" id="Phobius"/>
    </source>
</evidence>
<evidence type="ECO:0000259" key="7">
    <source>
        <dbReference type="PROSITE" id="PS50011"/>
    </source>
</evidence>
<feature type="transmembrane region" description="Helical" evidence="6">
    <location>
        <begin position="318"/>
        <end position="337"/>
    </location>
</feature>
<organism evidence="8 9">
    <name type="scientific">Nocardia puris</name>
    <dbReference type="NCBI Taxonomy" id="208602"/>
    <lineage>
        <taxon>Bacteria</taxon>
        <taxon>Bacillati</taxon>
        <taxon>Actinomycetota</taxon>
        <taxon>Actinomycetes</taxon>
        <taxon>Mycobacteriales</taxon>
        <taxon>Nocardiaceae</taxon>
        <taxon>Nocardia</taxon>
    </lineage>
</organism>
<dbReference type="Proteomes" id="UP000252586">
    <property type="component" value="Unassembled WGS sequence"/>
</dbReference>
<dbReference type="CDD" id="cd14014">
    <property type="entry name" value="STKc_PknB_like"/>
    <property type="match status" value="1"/>
</dbReference>
<gene>
    <name evidence="8" type="ORF">DFR74_106209</name>
</gene>
<dbReference type="PROSITE" id="PS00108">
    <property type="entry name" value="PROTEIN_KINASE_ST"/>
    <property type="match status" value="1"/>
</dbReference>